<evidence type="ECO:0000313" key="6">
    <source>
        <dbReference type="Proteomes" id="UP000017559"/>
    </source>
</evidence>
<dbReference type="GO" id="GO:0071949">
    <property type="term" value="F:FAD binding"/>
    <property type="evidence" value="ECO:0007669"/>
    <property type="project" value="InterPro"/>
</dbReference>
<organism evidence="5 6">
    <name type="scientific">Moniliophthora roreri (strain MCA 2997)</name>
    <name type="common">Cocoa frosty pod rot fungus</name>
    <name type="synonym">Crinipellis roreri</name>
    <dbReference type="NCBI Taxonomy" id="1381753"/>
    <lineage>
        <taxon>Eukaryota</taxon>
        <taxon>Fungi</taxon>
        <taxon>Dikarya</taxon>
        <taxon>Basidiomycota</taxon>
        <taxon>Agaricomycotina</taxon>
        <taxon>Agaricomycetes</taxon>
        <taxon>Agaricomycetidae</taxon>
        <taxon>Agaricales</taxon>
        <taxon>Marasmiineae</taxon>
        <taxon>Marasmiaceae</taxon>
        <taxon>Moniliophthora</taxon>
    </lineage>
</organism>
<evidence type="ECO:0000259" key="4">
    <source>
        <dbReference type="Pfam" id="PF01494"/>
    </source>
</evidence>
<dbReference type="Gene3D" id="3.50.50.60">
    <property type="entry name" value="FAD/NAD(P)-binding domain"/>
    <property type="match status" value="1"/>
</dbReference>
<dbReference type="GO" id="GO:0016491">
    <property type="term" value="F:oxidoreductase activity"/>
    <property type="evidence" value="ECO:0007669"/>
    <property type="project" value="UniProtKB-KW"/>
</dbReference>
<dbReference type="InterPro" id="IPR002938">
    <property type="entry name" value="FAD-bd"/>
</dbReference>
<dbReference type="PRINTS" id="PR00420">
    <property type="entry name" value="RNGMNOXGNASE"/>
</dbReference>
<keyword evidence="3" id="KW-0560">Oxidoreductase</keyword>
<sequence length="128" mass="14521">MHSFVHNRVVLVGDAAHGMLPHLGAGAGQGIEDVFTLTQLLTHPQTNKSNIDRVLHYYNTMRPPRANSVMEGSNRAGEIYDNYYQGKLNASMVAERLKGQWETVWYYDLQEEVESAFRSLYDEGVFKA</sequence>
<dbReference type="PANTHER" id="PTHR46720:SF3">
    <property type="entry name" value="FAD-BINDING DOMAIN-CONTAINING PROTEIN-RELATED"/>
    <property type="match status" value="1"/>
</dbReference>
<dbReference type="HOGENOM" id="CLU_160843_0_0_1"/>
<gene>
    <name evidence="5" type="ORF">Moror_4775</name>
</gene>
<dbReference type="Proteomes" id="UP000017559">
    <property type="component" value="Unassembled WGS sequence"/>
</dbReference>
<proteinExistence type="predicted"/>
<accession>V2YKD0</accession>
<dbReference type="SUPFAM" id="SSF51905">
    <property type="entry name" value="FAD/NAD(P)-binding domain"/>
    <property type="match status" value="1"/>
</dbReference>
<dbReference type="AlphaFoldDB" id="V2YKD0"/>
<comment type="caution">
    <text evidence="5">The sequence shown here is derived from an EMBL/GenBank/DDBJ whole genome shotgun (WGS) entry which is preliminary data.</text>
</comment>
<dbReference type="GO" id="GO:0044550">
    <property type="term" value="P:secondary metabolite biosynthetic process"/>
    <property type="evidence" value="ECO:0007669"/>
    <property type="project" value="TreeGrafter"/>
</dbReference>
<dbReference type="EMBL" id="AWSO01000300">
    <property type="protein sequence ID" value="ESK92124.1"/>
    <property type="molecule type" value="Genomic_DNA"/>
</dbReference>
<evidence type="ECO:0000256" key="1">
    <source>
        <dbReference type="ARBA" id="ARBA00022630"/>
    </source>
</evidence>
<protein>
    <submittedName>
        <fullName evidence="5">Salicylate hydroxylase</fullName>
    </submittedName>
</protein>
<name>V2YKD0_MONRO</name>
<feature type="domain" description="FAD-binding" evidence="4">
    <location>
        <begin position="3"/>
        <end position="71"/>
    </location>
</feature>
<dbReference type="KEGG" id="mrr:Moror_4775"/>
<evidence type="ECO:0000313" key="5">
    <source>
        <dbReference type="EMBL" id="ESK92124.1"/>
    </source>
</evidence>
<dbReference type="STRING" id="1381753.V2YKD0"/>
<dbReference type="InterPro" id="IPR051104">
    <property type="entry name" value="FAD_monoxygenase"/>
</dbReference>
<keyword evidence="6" id="KW-1185">Reference proteome</keyword>
<keyword evidence="2" id="KW-0274">FAD</keyword>
<dbReference type="PANTHER" id="PTHR46720">
    <property type="entry name" value="HYDROXYLASE, PUTATIVE (AFU_ORTHOLOGUE AFUA_3G01460)-RELATED"/>
    <property type="match status" value="1"/>
</dbReference>
<reference evidence="5 6" key="1">
    <citation type="journal article" date="2014" name="BMC Genomics">
        <title>Genome and secretome analysis of the hemibiotrophic fungal pathogen, Moniliophthora roreri, which causes frosty pod rot disease of cacao: mechanisms of the biotrophic and necrotrophic phases.</title>
        <authorList>
            <person name="Meinhardt L.W."/>
            <person name="Costa G.G.L."/>
            <person name="Thomazella D.P.T."/>
            <person name="Teixeira P.J.P.L."/>
            <person name="Carazzolle M.F."/>
            <person name="Schuster S.C."/>
            <person name="Carlson J.E."/>
            <person name="Guiltinan M.J."/>
            <person name="Mieczkowski P."/>
            <person name="Farmer A."/>
            <person name="Ramaraj T."/>
            <person name="Crozier J."/>
            <person name="Davis R.E."/>
            <person name="Shao J."/>
            <person name="Melnick R.L."/>
            <person name="Pereira G.A.G."/>
            <person name="Bailey B.A."/>
        </authorList>
    </citation>
    <scope>NUCLEOTIDE SEQUENCE [LARGE SCALE GENOMIC DNA]</scope>
    <source>
        <strain evidence="5 6">MCA 2997</strain>
    </source>
</reference>
<evidence type="ECO:0000256" key="2">
    <source>
        <dbReference type="ARBA" id="ARBA00022827"/>
    </source>
</evidence>
<dbReference type="OrthoDB" id="417877at2759"/>
<evidence type="ECO:0000256" key="3">
    <source>
        <dbReference type="ARBA" id="ARBA00023002"/>
    </source>
</evidence>
<keyword evidence="1" id="KW-0285">Flavoprotein</keyword>
<dbReference type="Pfam" id="PF01494">
    <property type="entry name" value="FAD_binding_3"/>
    <property type="match status" value="1"/>
</dbReference>
<dbReference type="InterPro" id="IPR036188">
    <property type="entry name" value="FAD/NAD-bd_sf"/>
</dbReference>